<organism evidence="1">
    <name type="scientific">uncultured Thermomicrobiales bacterium</name>
    <dbReference type="NCBI Taxonomy" id="1645740"/>
    <lineage>
        <taxon>Bacteria</taxon>
        <taxon>Pseudomonadati</taxon>
        <taxon>Thermomicrobiota</taxon>
        <taxon>Thermomicrobia</taxon>
        <taxon>Thermomicrobiales</taxon>
        <taxon>environmental samples</taxon>
    </lineage>
</organism>
<dbReference type="AlphaFoldDB" id="A0A6J4U9L2"/>
<protein>
    <submittedName>
        <fullName evidence="1">Uncharacterized protein</fullName>
    </submittedName>
</protein>
<reference evidence="1" key="1">
    <citation type="submission" date="2020-02" db="EMBL/GenBank/DDBJ databases">
        <authorList>
            <person name="Meier V. D."/>
        </authorList>
    </citation>
    <scope>NUCLEOTIDE SEQUENCE</scope>
    <source>
        <strain evidence="1">AVDCRST_MAG33</strain>
    </source>
</reference>
<proteinExistence type="predicted"/>
<gene>
    <name evidence="1" type="ORF">AVDCRST_MAG33-150</name>
</gene>
<name>A0A6J4U9L2_9BACT</name>
<sequence length="37" mass="4210">MSQPVVCWWKDHGTDPRYIGTEVDDAGDHHTIEDSPN</sequence>
<dbReference type="EMBL" id="CADCWK010000012">
    <property type="protein sequence ID" value="CAA9542492.1"/>
    <property type="molecule type" value="Genomic_DNA"/>
</dbReference>
<accession>A0A6J4U9L2</accession>
<evidence type="ECO:0000313" key="1">
    <source>
        <dbReference type="EMBL" id="CAA9542492.1"/>
    </source>
</evidence>